<feature type="binding site" evidence="8">
    <location>
        <position position="56"/>
    </location>
    <ligand>
        <name>S-adenosyl-L-methionine</name>
        <dbReference type="ChEBI" id="CHEBI:59789"/>
    </ligand>
</feature>
<accession>L0B1C5</accession>
<feature type="binding site" evidence="8">
    <location>
        <position position="92"/>
    </location>
    <ligand>
        <name>S-adenosyl-L-methionine</name>
        <dbReference type="ChEBI" id="CHEBI:59789"/>
    </ligand>
</feature>
<dbReference type="GO" id="GO:0000463">
    <property type="term" value="P:maturation of LSU-rRNA from tricistronic rRNA transcript (SSU-rRNA, 5.8S rRNA, LSU-rRNA)"/>
    <property type="evidence" value="ECO:0007669"/>
    <property type="project" value="TreeGrafter"/>
</dbReference>
<dbReference type="VEuPathDB" id="PiroplasmaDB:BEWA_010890"/>
<keyword evidence="3 8" id="KW-0698">rRNA processing</keyword>
<dbReference type="GO" id="GO:0008650">
    <property type="term" value="F:rRNA (uridine-2'-O-)-methyltransferase activity"/>
    <property type="evidence" value="ECO:0007669"/>
    <property type="project" value="TreeGrafter"/>
</dbReference>
<evidence type="ECO:0000256" key="2">
    <source>
        <dbReference type="ARBA" id="ARBA00022517"/>
    </source>
</evidence>
<dbReference type="HAMAP" id="MF_01547">
    <property type="entry name" value="RNA_methyltr_E"/>
    <property type="match status" value="1"/>
</dbReference>
<keyword evidence="7 8" id="KW-0539">Nucleus</keyword>
<sequence length="762" mass="86991">MKVNRKTGKDRLDKYYHLAKEHGYRSRSAFKIIQLAKKFNFFENCNVVVDLCAAPGGWLQVASKQLPVSSTIIGVDLVQIKPIKGVLTFQADIRTAKCRSMIMNHLKGAEVDLVLHDGAPNMGCNWNMDAFNQNVLVLDAAKLASSILKKGGIFVTKIFRSADYNSLIWMLSNCFDKVKVTKPQSSRNVSAEIFAVCIGFKSLKGLDPRLFNCDYVFLSERQTHAEDNAKKSLNQLIKEKSKARKEGYEAGDFCEHTILEFLRSDNPANLLVSASRLVFRSKDSEDSDILDIIQNDPITTDEIKLLCSDIQVAGKADLQSILKWRTKILKHLPNFMPEKAVDKPDMNNIELDEESLIELEKQKLSDIVETNRKRAERKQRKLLKKRKSVGKSAAIVGVDPELFQFSSLSGNRPEDIPYSESSSSVEEIELEESELSSDDEANKILKMDIDLEVQHSLNKANEEDKQKKHSNLTRRQKVNMEKSLELTNFIDHMQYQARIDASEAKQDSDDEPDRSELISERWFDQDIFNEDIETVNVSKRRKSDPKDDFVIVPAISNAEIEASKRDEFDDLSKDSQTVEQIQALGSLMINKKTRMSLIDGTYNKRTFDDGELPSWFIEDENKHNKQELPISKDLMKKYKAKLLEIKNRPIRKVLEAKARKKMRADKKIKGILPRIESMSNDITKAGNARKLIKKVKNISSDKREKVYVVSRGIGRTKTSKPSKSGSRKIYKVVDKRLKKDKRNSKEAAKGRSKRKSRKARLH</sequence>
<name>L0B1C5_THEEQ</name>
<protein>
    <recommendedName>
        <fullName evidence="8">Putative rRNA methyltransferase</fullName>
        <ecNumber evidence="8">2.1.1.-</ecNumber>
    </recommendedName>
    <alternativeName>
        <fullName evidence="8">2'-O-ribose RNA methyltransferase SPB1 homolog</fullName>
    </alternativeName>
</protein>
<evidence type="ECO:0000259" key="10">
    <source>
        <dbReference type="Pfam" id="PF01728"/>
    </source>
</evidence>
<feature type="binding site" evidence="8">
    <location>
        <position position="117"/>
    </location>
    <ligand>
        <name>S-adenosyl-L-methionine</name>
        <dbReference type="ChEBI" id="CHEBI:59789"/>
    </ligand>
</feature>
<evidence type="ECO:0000259" key="11">
    <source>
        <dbReference type="Pfam" id="PF07780"/>
    </source>
</evidence>
<dbReference type="OrthoDB" id="1287559at2759"/>
<comment type="function">
    <text evidence="8">Probable methyltransferase involved in the maturation of rRNA and in the biogenesis of ribosomal subunits.</text>
</comment>
<dbReference type="GO" id="GO:0030687">
    <property type="term" value="C:preribosome, large subunit precursor"/>
    <property type="evidence" value="ECO:0007669"/>
    <property type="project" value="TreeGrafter"/>
</dbReference>
<proteinExistence type="inferred from homology"/>
<feature type="domain" description="DUF3381" evidence="12">
    <location>
        <begin position="238"/>
        <end position="386"/>
    </location>
</feature>
<keyword evidence="2 8" id="KW-0690">Ribosome biogenesis</keyword>
<evidence type="ECO:0000256" key="1">
    <source>
        <dbReference type="ARBA" id="ARBA00004604"/>
    </source>
</evidence>
<feature type="region of interest" description="Disordered" evidence="9">
    <location>
        <begin position="458"/>
        <end position="477"/>
    </location>
</feature>
<feature type="region of interest" description="Disordered" evidence="9">
    <location>
        <begin position="712"/>
        <end position="762"/>
    </location>
</feature>
<keyword evidence="14" id="KW-1185">Reference proteome</keyword>
<feature type="binding site" evidence="8">
    <location>
        <position position="76"/>
    </location>
    <ligand>
        <name>S-adenosyl-L-methionine</name>
        <dbReference type="ChEBI" id="CHEBI:59789"/>
    </ligand>
</feature>
<dbReference type="STRING" id="1537102.L0B1C5"/>
<feature type="compositionally biased region" description="Basic residues" evidence="9">
    <location>
        <begin position="467"/>
        <end position="477"/>
    </location>
</feature>
<dbReference type="InterPro" id="IPR029063">
    <property type="entry name" value="SAM-dependent_MTases_sf"/>
</dbReference>
<evidence type="ECO:0000259" key="12">
    <source>
        <dbReference type="Pfam" id="PF11861"/>
    </source>
</evidence>
<feature type="domain" description="Ribosomal RNA methyltransferase SPB1-like C-terminal" evidence="11">
    <location>
        <begin position="543"/>
        <end position="749"/>
    </location>
</feature>
<dbReference type="AlphaFoldDB" id="L0B1C5"/>
<dbReference type="Proteomes" id="UP000031512">
    <property type="component" value="Chromosome 3"/>
</dbReference>
<keyword evidence="4 8" id="KW-0489">Methyltransferase</keyword>
<dbReference type="EC" id="2.1.1.-" evidence="8"/>
<dbReference type="KEGG" id="beq:BEWA_010890"/>
<feature type="active site" description="Proton acceptor" evidence="8">
    <location>
        <position position="157"/>
    </location>
</feature>
<dbReference type="RefSeq" id="XP_004831338.1">
    <property type="nucleotide sequence ID" value="XM_004831281.1"/>
</dbReference>
<dbReference type="GO" id="GO:0000466">
    <property type="term" value="P:maturation of 5.8S rRNA from tricistronic rRNA transcript (SSU-rRNA, 5.8S rRNA, LSU-rRNA)"/>
    <property type="evidence" value="ECO:0007669"/>
    <property type="project" value="TreeGrafter"/>
</dbReference>
<dbReference type="InterPro" id="IPR012920">
    <property type="entry name" value="rRNA_MeTfrase_SPB1-like_C"/>
</dbReference>
<evidence type="ECO:0000256" key="9">
    <source>
        <dbReference type="SAM" id="MobiDB-lite"/>
    </source>
</evidence>
<dbReference type="HAMAP" id="MF_03163">
    <property type="entry name" value="RNA_methyltr_E_SPB1"/>
    <property type="match status" value="1"/>
</dbReference>
<dbReference type="InterPro" id="IPR015507">
    <property type="entry name" value="rRNA-MeTfrase_E"/>
</dbReference>
<feature type="binding site" evidence="8">
    <location>
        <position position="58"/>
    </location>
    <ligand>
        <name>S-adenosyl-L-methionine</name>
        <dbReference type="ChEBI" id="CHEBI:59789"/>
    </ligand>
</feature>
<dbReference type="GO" id="GO:0016435">
    <property type="term" value="F:rRNA (guanine) methyltransferase activity"/>
    <property type="evidence" value="ECO:0007669"/>
    <property type="project" value="TreeGrafter"/>
</dbReference>
<organism evidence="13 14">
    <name type="scientific">Theileria equi strain WA</name>
    <dbReference type="NCBI Taxonomy" id="1537102"/>
    <lineage>
        <taxon>Eukaryota</taxon>
        <taxon>Sar</taxon>
        <taxon>Alveolata</taxon>
        <taxon>Apicomplexa</taxon>
        <taxon>Aconoidasida</taxon>
        <taxon>Piroplasmida</taxon>
        <taxon>Theileriidae</taxon>
        <taxon>Theileria</taxon>
    </lineage>
</organism>
<evidence type="ECO:0000256" key="8">
    <source>
        <dbReference type="HAMAP-Rule" id="MF_03163"/>
    </source>
</evidence>
<dbReference type="GeneID" id="15806451"/>
<dbReference type="GO" id="GO:0005730">
    <property type="term" value="C:nucleolus"/>
    <property type="evidence" value="ECO:0007669"/>
    <property type="project" value="UniProtKB-SubCell"/>
</dbReference>
<feature type="region of interest" description="Disordered" evidence="9">
    <location>
        <begin position="409"/>
        <end position="439"/>
    </location>
</feature>
<comment type="similarity">
    <text evidence="8">Belongs to the class I-like SAM-binding methyltransferase superfamily. RNA methyltransferase RlmE family. SPB1 subfamily.</text>
</comment>
<evidence type="ECO:0000256" key="3">
    <source>
        <dbReference type="ARBA" id="ARBA00022552"/>
    </source>
</evidence>
<dbReference type="PANTHER" id="PTHR10920:SF13">
    <property type="entry name" value="PRE-RRNA 2'-O-RIBOSE RNA METHYLTRANSFERASE FTSJ3"/>
    <property type="match status" value="1"/>
</dbReference>
<comment type="subcellular location">
    <subcellularLocation>
        <location evidence="1 8">Nucleus</location>
        <location evidence="1 8">Nucleolus</location>
    </subcellularLocation>
</comment>
<dbReference type="InterPro" id="IPR050082">
    <property type="entry name" value="RNA_methyltr_RlmE"/>
</dbReference>
<gene>
    <name evidence="13" type="ORF">BEWA_010890</name>
</gene>
<dbReference type="EMBL" id="CP001670">
    <property type="protein sequence ID" value="AFZ81672.1"/>
    <property type="molecule type" value="Genomic_DNA"/>
</dbReference>
<dbReference type="Gene3D" id="3.40.50.150">
    <property type="entry name" value="Vaccinia Virus protein VP39"/>
    <property type="match status" value="1"/>
</dbReference>
<evidence type="ECO:0000313" key="14">
    <source>
        <dbReference type="Proteomes" id="UP000031512"/>
    </source>
</evidence>
<reference evidence="13 14" key="1">
    <citation type="journal article" date="2012" name="BMC Genomics">
        <title>Comparative genomic analysis and phylogenetic position of Theileria equi.</title>
        <authorList>
            <person name="Kappmeyer L.S."/>
            <person name="Thiagarajan M."/>
            <person name="Herndon D.R."/>
            <person name="Ramsay J.D."/>
            <person name="Caler E."/>
            <person name="Djikeng A."/>
            <person name="Gillespie J.J."/>
            <person name="Lau A.O."/>
            <person name="Roalson E.H."/>
            <person name="Silva J.C."/>
            <person name="Silva M.G."/>
            <person name="Suarez C.E."/>
            <person name="Ueti M.W."/>
            <person name="Nene V.M."/>
            <person name="Mealey R.H."/>
            <person name="Knowles D.P."/>
            <person name="Brayton K.A."/>
        </authorList>
    </citation>
    <scope>NUCLEOTIDE SEQUENCE [LARGE SCALE GENOMIC DNA]</scope>
    <source>
        <strain evidence="13 14">WA</strain>
    </source>
</reference>
<evidence type="ECO:0000256" key="5">
    <source>
        <dbReference type="ARBA" id="ARBA00022679"/>
    </source>
</evidence>
<dbReference type="Pfam" id="PF11861">
    <property type="entry name" value="DUF3381"/>
    <property type="match status" value="1"/>
</dbReference>
<comment type="catalytic activity">
    <reaction evidence="8">
        <text>a ribonucleotide in rRNA + S-adenosyl-L-methionine = a 2'-O-methylribonucleotide in rRNA + S-adenosyl-L-homocysteine + H(+)</text>
        <dbReference type="Rhea" id="RHEA:48628"/>
        <dbReference type="Rhea" id="RHEA-COMP:12164"/>
        <dbReference type="Rhea" id="RHEA-COMP:12165"/>
        <dbReference type="ChEBI" id="CHEBI:15378"/>
        <dbReference type="ChEBI" id="CHEBI:57856"/>
        <dbReference type="ChEBI" id="CHEBI:59789"/>
        <dbReference type="ChEBI" id="CHEBI:90675"/>
        <dbReference type="ChEBI" id="CHEBI:90676"/>
    </reaction>
</comment>
<evidence type="ECO:0000256" key="7">
    <source>
        <dbReference type="ARBA" id="ARBA00023242"/>
    </source>
</evidence>
<dbReference type="FunFam" id="3.40.50.150:FF:000004">
    <property type="entry name" value="AdoMet-dependent rRNA methyltransferase SPB1"/>
    <property type="match status" value="1"/>
</dbReference>
<feature type="compositionally biased region" description="Basic and acidic residues" evidence="9">
    <location>
        <begin position="731"/>
        <end position="749"/>
    </location>
</feature>
<dbReference type="InterPro" id="IPR028589">
    <property type="entry name" value="SPB1-like"/>
</dbReference>
<evidence type="ECO:0000313" key="13">
    <source>
        <dbReference type="EMBL" id="AFZ81672.1"/>
    </source>
</evidence>
<evidence type="ECO:0000256" key="6">
    <source>
        <dbReference type="ARBA" id="ARBA00022691"/>
    </source>
</evidence>
<dbReference type="eggNOG" id="KOG1098">
    <property type="taxonomic scope" value="Eukaryota"/>
</dbReference>
<dbReference type="InterPro" id="IPR002877">
    <property type="entry name" value="RNA_MeTrfase_FtsJ_dom"/>
</dbReference>
<feature type="compositionally biased region" description="Basic residues" evidence="9">
    <location>
        <begin position="750"/>
        <end position="762"/>
    </location>
</feature>
<feature type="domain" description="Ribosomal RNA methyltransferase FtsJ" evidence="10">
    <location>
        <begin position="24"/>
        <end position="200"/>
    </location>
</feature>
<dbReference type="SUPFAM" id="SSF53335">
    <property type="entry name" value="S-adenosyl-L-methionine-dependent methyltransferases"/>
    <property type="match status" value="1"/>
</dbReference>
<keyword evidence="6 8" id="KW-0949">S-adenosyl-L-methionine</keyword>
<dbReference type="Pfam" id="PF01728">
    <property type="entry name" value="FtsJ"/>
    <property type="match status" value="1"/>
</dbReference>
<feature type="compositionally biased region" description="Basic residues" evidence="9">
    <location>
        <begin position="717"/>
        <end position="730"/>
    </location>
</feature>
<dbReference type="Pfam" id="PF07780">
    <property type="entry name" value="Spb1_C"/>
    <property type="match status" value="1"/>
</dbReference>
<dbReference type="PANTHER" id="PTHR10920">
    <property type="entry name" value="RIBOSOMAL RNA METHYLTRANSFERASE"/>
    <property type="match status" value="1"/>
</dbReference>
<dbReference type="InterPro" id="IPR024576">
    <property type="entry name" value="rRNA_MeTfrase_Spb1_DUF3381"/>
</dbReference>
<keyword evidence="5 8" id="KW-0808">Transferase</keyword>
<feature type="compositionally biased region" description="Acidic residues" evidence="9">
    <location>
        <begin position="426"/>
        <end position="439"/>
    </location>
</feature>
<evidence type="ECO:0000256" key="4">
    <source>
        <dbReference type="ARBA" id="ARBA00022603"/>
    </source>
</evidence>